<evidence type="ECO:0000256" key="5">
    <source>
        <dbReference type="ARBA" id="ARBA00022692"/>
    </source>
</evidence>
<dbReference type="InterPro" id="IPR045861">
    <property type="entry name" value="CorA_cytoplasmic_dom"/>
</dbReference>
<dbReference type="Proteomes" id="UP000182762">
    <property type="component" value="Unassembled WGS sequence"/>
</dbReference>
<accession>A0A1I5XUF4</accession>
<evidence type="ECO:0000256" key="1">
    <source>
        <dbReference type="ARBA" id="ARBA00004651"/>
    </source>
</evidence>
<comment type="similarity">
    <text evidence="2 8">Belongs to the CorA metal ion transporter (MIT) (TC 1.A.35) family.</text>
</comment>
<evidence type="ECO:0000256" key="2">
    <source>
        <dbReference type="ARBA" id="ARBA00009765"/>
    </source>
</evidence>
<evidence type="ECO:0000256" key="8">
    <source>
        <dbReference type="RuleBase" id="RU362010"/>
    </source>
</evidence>
<name>A0A1I5XUF4_9BACI</name>
<keyword evidence="8" id="KW-0460">Magnesium</keyword>
<gene>
    <name evidence="8" type="primary">corA</name>
    <name evidence="9" type="ORF">SAMN02745910_01062</name>
</gene>
<organism evidence="9 10">
    <name type="scientific">Priestia endophytica DSM 13796</name>
    <dbReference type="NCBI Taxonomy" id="1121089"/>
    <lineage>
        <taxon>Bacteria</taxon>
        <taxon>Bacillati</taxon>
        <taxon>Bacillota</taxon>
        <taxon>Bacilli</taxon>
        <taxon>Bacillales</taxon>
        <taxon>Bacillaceae</taxon>
        <taxon>Priestia</taxon>
    </lineage>
</organism>
<evidence type="ECO:0000313" key="10">
    <source>
        <dbReference type="Proteomes" id="UP000182762"/>
    </source>
</evidence>
<dbReference type="Gene3D" id="1.20.58.340">
    <property type="entry name" value="Magnesium transport protein CorA, transmembrane region"/>
    <property type="match status" value="2"/>
</dbReference>
<feature type="transmembrane region" description="Helical" evidence="8">
    <location>
        <begin position="288"/>
        <end position="308"/>
    </location>
</feature>
<dbReference type="EMBL" id="FOXX01000002">
    <property type="protein sequence ID" value="SFQ35585.1"/>
    <property type="molecule type" value="Genomic_DNA"/>
</dbReference>
<dbReference type="InterPro" id="IPR002523">
    <property type="entry name" value="MgTranspt_CorA/ZnTranspt_ZntB"/>
</dbReference>
<dbReference type="SUPFAM" id="SSF144083">
    <property type="entry name" value="Magnesium transport protein CorA, transmembrane region"/>
    <property type="match status" value="1"/>
</dbReference>
<keyword evidence="5 8" id="KW-0812">Transmembrane</keyword>
<keyword evidence="4 8" id="KW-1003">Cell membrane</keyword>
<dbReference type="CDD" id="cd12831">
    <property type="entry name" value="TmCorA-like_u2"/>
    <property type="match status" value="1"/>
</dbReference>
<keyword evidence="10" id="KW-1185">Reference proteome</keyword>
<evidence type="ECO:0000256" key="3">
    <source>
        <dbReference type="ARBA" id="ARBA00022448"/>
    </source>
</evidence>
<comment type="function">
    <text evidence="8">Mediates influx of magnesium ions.</text>
</comment>
<keyword evidence="6 8" id="KW-1133">Transmembrane helix</keyword>
<feature type="transmembrane region" description="Helical" evidence="8">
    <location>
        <begin position="253"/>
        <end position="276"/>
    </location>
</feature>
<protein>
    <recommendedName>
        <fullName evidence="8">Magnesium transport protein CorA</fullName>
    </recommendedName>
</protein>
<dbReference type="PANTHER" id="PTHR46494">
    <property type="entry name" value="CORA FAMILY METAL ION TRANSPORTER (EUROFUNG)"/>
    <property type="match status" value="1"/>
</dbReference>
<evidence type="ECO:0000256" key="4">
    <source>
        <dbReference type="ARBA" id="ARBA00022475"/>
    </source>
</evidence>
<keyword evidence="7 8" id="KW-0472">Membrane</keyword>
<dbReference type="NCBIfam" id="TIGR00383">
    <property type="entry name" value="corA"/>
    <property type="match status" value="1"/>
</dbReference>
<evidence type="ECO:0000256" key="6">
    <source>
        <dbReference type="ARBA" id="ARBA00022989"/>
    </source>
</evidence>
<sequence>MIRVYGITKEGELKENLPLRDTGRASISWYWVDFDQPSDEEIKLLSKKFRFHPLSIEDCVEHVQRPKMDSYDNYTFLTVHYLQQKSLQAEEINFFLGKNYVVTFHKKSVRAINNTWAKLRKNERLQRGATEIVHDIIDQIVDDYFPPLYRIEDRLNEIEGSDDEESRSSILDEVFELRRQLTKIRRTIFPMRELIYKIVSTQHIKDVEEQHLYFQDIADHLLKLTELVEVNRDFTSDIRDNYISMNSDRMNSIMMTLTVITTIFMPLSFLAGLYGMNFTFMPELKGKYNYFILLGVMAVIAIVLTTWFRRKGWFR</sequence>
<dbReference type="PANTHER" id="PTHR46494:SF1">
    <property type="entry name" value="CORA FAMILY METAL ION TRANSPORTER (EUROFUNG)"/>
    <property type="match status" value="1"/>
</dbReference>
<comment type="subcellular location">
    <subcellularLocation>
        <location evidence="1">Cell membrane</location>
        <topology evidence="1">Multi-pass membrane protein</topology>
    </subcellularLocation>
    <subcellularLocation>
        <location evidence="8">Membrane</location>
        <topology evidence="8">Multi-pass membrane protein</topology>
    </subcellularLocation>
</comment>
<dbReference type="Pfam" id="PF01544">
    <property type="entry name" value="CorA"/>
    <property type="match status" value="1"/>
</dbReference>
<keyword evidence="3 8" id="KW-0813">Transport</keyword>
<evidence type="ECO:0000256" key="7">
    <source>
        <dbReference type="ARBA" id="ARBA00023136"/>
    </source>
</evidence>
<dbReference type="RefSeq" id="WP_061803522.1">
    <property type="nucleotide sequence ID" value="NZ_FOXX01000002.1"/>
</dbReference>
<dbReference type="GeneID" id="93709795"/>
<dbReference type="Gene3D" id="3.30.460.20">
    <property type="entry name" value="CorA soluble domain-like"/>
    <property type="match status" value="1"/>
</dbReference>
<dbReference type="InterPro" id="IPR045863">
    <property type="entry name" value="CorA_TM1_TM2"/>
</dbReference>
<comment type="caution">
    <text evidence="9">The sequence shown here is derived from an EMBL/GenBank/DDBJ whole genome shotgun (WGS) entry which is preliminary data.</text>
</comment>
<dbReference type="InterPro" id="IPR004488">
    <property type="entry name" value="Mg/Co-transport_prot_CorA"/>
</dbReference>
<proteinExistence type="inferred from homology"/>
<reference evidence="9 10" key="1">
    <citation type="submission" date="2016-10" db="EMBL/GenBank/DDBJ databases">
        <authorList>
            <person name="Varghese N."/>
            <person name="Submissions S."/>
        </authorList>
    </citation>
    <scope>NUCLEOTIDE SEQUENCE [LARGE SCALE GENOMIC DNA]</scope>
    <source>
        <strain evidence="9 10">DSM 13796</strain>
    </source>
</reference>
<keyword evidence="8" id="KW-0406">Ion transport</keyword>
<dbReference type="SUPFAM" id="SSF143865">
    <property type="entry name" value="CorA soluble domain-like"/>
    <property type="match status" value="1"/>
</dbReference>
<evidence type="ECO:0000313" key="9">
    <source>
        <dbReference type="EMBL" id="SFQ35585.1"/>
    </source>
</evidence>